<evidence type="ECO:0000313" key="3">
    <source>
        <dbReference type="Proteomes" id="UP001174205"/>
    </source>
</evidence>
<organism evidence="2 3">
    <name type="scientific">Paenibacillus vandeheii</name>
    <dbReference type="NCBI Taxonomy" id="3035917"/>
    <lineage>
        <taxon>Bacteria</taxon>
        <taxon>Bacillati</taxon>
        <taxon>Bacillota</taxon>
        <taxon>Bacilli</taxon>
        <taxon>Bacillales</taxon>
        <taxon>Paenibacillaceae</taxon>
        <taxon>Paenibacillus</taxon>
    </lineage>
</organism>
<comment type="caution">
    <text evidence="2">The sequence shown here is derived from an EMBL/GenBank/DDBJ whole genome shotgun (WGS) entry which is preliminary data.</text>
</comment>
<dbReference type="EMBL" id="JAROCD010000011">
    <property type="protein sequence ID" value="MDN4604042.1"/>
    <property type="molecule type" value="Genomic_DNA"/>
</dbReference>
<dbReference type="Pfam" id="PF10083">
    <property type="entry name" value="DUF2321"/>
    <property type="match status" value="1"/>
</dbReference>
<keyword evidence="3" id="KW-1185">Reference proteome</keyword>
<feature type="coiled-coil region" evidence="1">
    <location>
        <begin position="94"/>
        <end position="121"/>
    </location>
</feature>
<accession>A0ABT8JGH6</accession>
<sequence length="173" mass="19014">MDWLGYGYGGQQKQNWYDQAQVCKNGHLINSAMKKYPDDNKKFCPECGKETICTCEKCGNAIQGELHVEGVANFGGSTVPSFCKDCGAAFPWTKAKLEAAIELLKEDEELVAEDIAKFENNIQDAMSDGPRTLLASTRIGKVLNKTTKFIGDGVRDILVDVLSEAAKKTIWPS</sequence>
<protein>
    <submittedName>
        <fullName evidence="2">DUF2321 domain-containing protein</fullName>
    </submittedName>
</protein>
<proteinExistence type="predicted"/>
<evidence type="ECO:0000256" key="1">
    <source>
        <dbReference type="SAM" id="Coils"/>
    </source>
</evidence>
<dbReference type="Proteomes" id="UP001174205">
    <property type="component" value="Unassembled WGS sequence"/>
</dbReference>
<reference evidence="2" key="1">
    <citation type="submission" date="2023-03" db="EMBL/GenBank/DDBJ databases">
        <title>MT1 and MT2 Draft Genomes of Novel Species.</title>
        <authorList>
            <person name="Venkateswaran K."/>
        </authorList>
    </citation>
    <scope>NUCLEOTIDE SEQUENCE</scope>
    <source>
        <strain evidence="2">F6_3S_P_1C</strain>
    </source>
</reference>
<name>A0ABT8JGH6_9BACL</name>
<gene>
    <name evidence="2" type="ORF">P5G61_22555</name>
</gene>
<keyword evidence="1" id="KW-0175">Coiled coil</keyword>
<evidence type="ECO:0000313" key="2">
    <source>
        <dbReference type="EMBL" id="MDN4604042.1"/>
    </source>
</evidence>
<dbReference type="InterPro" id="IPR016891">
    <property type="entry name" value="DUF2321"/>
</dbReference>
<dbReference type="RefSeq" id="WP_024633634.1">
    <property type="nucleotide sequence ID" value="NZ_JAROCD010000011.1"/>
</dbReference>